<dbReference type="GO" id="GO:0005829">
    <property type="term" value="C:cytosol"/>
    <property type="evidence" value="ECO:0007669"/>
    <property type="project" value="TreeGrafter"/>
</dbReference>
<dbReference type="EMBL" id="CP019239">
    <property type="protein sequence ID" value="APW43175.1"/>
    <property type="molecule type" value="Genomic_DNA"/>
</dbReference>
<dbReference type="STRING" id="1484693.RS694_11995"/>
<evidence type="ECO:0000256" key="2">
    <source>
        <dbReference type="ARBA" id="ARBA00023239"/>
    </source>
</evidence>
<keyword evidence="2" id="KW-0456">Lyase</keyword>
<reference evidence="4 5" key="1">
    <citation type="submission" date="2017-01" db="EMBL/GenBank/DDBJ databases">
        <authorList>
            <person name="Mah S.A."/>
            <person name="Swanson W.J."/>
            <person name="Moy G.W."/>
            <person name="Vacquier V.D."/>
        </authorList>
    </citation>
    <scope>NUCLEOTIDE SEQUENCE [LARGE SCALE GENOMIC DNA]</scope>
    <source>
        <strain evidence="4 5">DSM 22694</strain>
    </source>
</reference>
<dbReference type="Gene3D" id="3.40.225.10">
    <property type="entry name" value="Class II aldolase/adducin N-terminal domain"/>
    <property type="match status" value="1"/>
</dbReference>
<dbReference type="Pfam" id="PF00596">
    <property type="entry name" value="Aldolase_II"/>
    <property type="match status" value="1"/>
</dbReference>
<evidence type="ECO:0000259" key="3">
    <source>
        <dbReference type="SMART" id="SM01007"/>
    </source>
</evidence>
<dbReference type="AlphaFoldDB" id="A0A1P8KB21"/>
<dbReference type="RefSeq" id="WP_029708912.1">
    <property type="nucleotide sequence ID" value="NZ_CP019239.1"/>
</dbReference>
<dbReference type="InterPro" id="IPR001303">
    <property type="entry name" value="Aldolase_II/adducin_N"/>
</dbReference>
<evidence type="ECO:0000256" key="1">
    <source>
        <dbReference type="ARBA" id="ARBA00022723"/>
    </source>
</evidence>
<dbReference type="SMART" id="SM01007">
    <property type="entry name" value="Aldolase_II"/>
    <property type="match status" value="1"/>
</dbReference>
<dbReference type="PANTHER" id="PTHR22789:SF0">
    <property type="entry name" value="3-OXO-TETRONATE 4-PHOSPHATE DECARBOXYLASE-RELATED"/>
    <property type="match status" value="1"/>
</dbReference>
<dbReference type="KEGG" id="rsb:RS694_11995"/>
<dbReference type="GO" id="GO:0016832">
    <property type="term" value="F:aldehyde-lyase activity"/>
    <property type="evidence" value="ECO:0007669"/>
    <property type="project" value="TreeGrafter"/>
</dbReference>
<gene>
    <name evidence="4" type="ORF">RS694_11995</name>
</gene>
<dbReference type="InterPro" id="IPR050197">
    <property type="entry name" value="Aldolase_class_II_sugar_metab"/>
</dbReference>
<name>A0A1P8KB21_9BURK</name>
<organism evidence="4 5">
    <name type="scientific">Rhodoferax saidenbachensis</name>
    <dbReference type="NCBI Taxonomy" id="1484693"/>
    <lineage>
        <taxon>Bacteria</taxon>
        <taxon>Pseudomonadati</taxon>
        <taxon>Pseudomonadota</taxon>
        <taxon>Betaproteobacteria</taxon>
        <taxon>Burkholderiales</taxon>
        <taxon>Comamonadaceae</taxon>
        <taxon>Rhodoferax</taxon>
    </lineage>
</organism>
<dbReference type="GO" id="GO:0019323">
    <property type="term" value="P:pentose catabolic process"/>
    <property type="evidence" value="ECO:0007669"/>
    <property type="project" value="TreeGrafter"/>
</dbReference>
<dbReference type="PANTHER" id="PTHR22789">
    <property type="entry name" value="FUCULOSE PHOSPHATE ALDOLASE"/>
    <property type="match status" value="1"/>
</dbReference>
<keyword evidence="5" id="KW-1185">Reference proteome</keyword>
<evidence type="ECO:0000313" key="4">
    <source>
        <dbReference type="EMBL" id="APW43175.1"/>
    </source>
</evidence>
<dbReference type="GO" id="GO:0046872">
    <property type="term" value="F:metal ion binding"/>
    <property type="evidence" value="ECO:0007669"/>
    <property type="project" value="UniProtKB-KW"/>
</dbReference>
<dbReference type="eggNOG" id="COG0235">
    <property type="taxonomic scope" value="Bacteria"/>
</dbReference>
<protein>
    <submittedName>
        <fullName evidence="4">Aldolase</fullName>
    </submittedName>
</protein>
<keyword evidence="1" id="KW-0479">Metal-binding</keyword>
<evidence type="ECO:0000313" key="5">
    <source>
        <dbReference type="Proteomes" id="UP000186110"/>
    </source>
</evidence>
<proteinExistence type="predicted"/>
<sequence length="216" mass="23207">MKFQPQRQLLVDLCQQLSHQGYFAGTGGNIMLRLDAAHVAVTPSATSYATMSAEDICVLSLRNLKQTEGAKVPSVESSLHAHVMRLRPDAGCTIHTHQPTASACALLGDAPTVPPHLQDSLGAHIAVVGYAPSGTGLLAAKLKWAVRDDVNTYLMRNHGVVCCGKDSSTAMAAIENLEALAKNHLRALIQRRRDDEKNMPAALAHLLTEICDDLAR</sequence>
<dbReference type="InterPro" id="IPR036409">
    <property type="entry name" value="Aldolase_II/adducin_N_sf"/>
</dbReference>
<dbReference type="Proteomes" id="UP000186110">
    <property type="component" value="Chromosome"/>
</dbReference>
<feature type="domain" description="Class II aldolase/adducin N-terminal" evidence="3">
    <location>
        <begin position="8"/>
        <end position="185"/>
    </location>
</feature>
<dbReference type="SUPFAM" id="SSF53639">
    <property type="entry name" value="AraD/HMP-PK domain-like"/>
    <property type="match status" value="1"/>
</dbReference>
<accession>A0A1P8KB21</accession>